<proteinExistence type="predicted"/>
<name>A0A0F8ZMY1_9ZZZZ</name>
<evidence type="ECO:0000313" key="1">
    <source>
        <dbReference type="EMBL" id="KKK95187.1"/>
    </source>
</evidence>
<dbReference type="InterPro" id="IPR006813">
    <property type="entry name" value="Glyco_trans_17"/>
</dbReference>
<gene>
    <name evidence="1" type="ORF">LCGC14_2675340</name>
</gene>
<evidence type="ECO:0008006" key="2">
    <source>
        <dbReference type="Google" id="ProtNLM"/>
    </source>
</evidence>
<dbReference type="AlphaFoldDB" id="A0A0F8ZMY1"/>
<accession>A0A0F8ZMY1</accession>
<comment type="caution">
    <text evidence="1">The sequence shown here is derived from an EMBL/GenBank/DDBJ whole genome shotgun (WGS) entry which is preliminary data.</text>
</comment>
<dbReference type="EMBL" id="LAZR01047019">
    <property type="protein sequence ID" value="KKK95187.1"/>
    <property type="molecule type" value="Genomic_DNA"/>
</dbReference>
<dbReference type="GO" id="GO:0016020">
    <property type="term" value="C:membrane"/>
    <property type="evidence" value="ECO:0007669"/>
    <property type="project" value="InterPro"/>
</dbReference>
<dbReference type="Pfam" id="PF04724">
    <property type="entry name" value="Glyco_transf_17"/>
    <property type="match status" value="1"/>
</dbReference>
<dbReference type="GO" id="GO:0003830">
    <property type="term" value="F:beta-1,4-mannosylglycoprotein 4-beta-N-acetylglucosaminyltransferase activity"/>
    <property type="evidence" value="ECO:0007669"/>
    <property type="project" value="InterPro"/>
</dbReference>
<feature type="non-terminal residue" evidence="1">
    <location>
        <position position="1"/>
    </location>
</feature>
<protein>
    <recommendedName>
        <fullName evidence="2">Glycosyltransferase family 92 protein</fullName>
    </recommendedName>
</protein>
<reference evidence="1" key="1">
    <citation type="journal article" date="2015" name="Nature">
        <title>Complex archaea that bridge the gap between prokaryotes and eukaryotes.</title>
        <authorList>
            <person name="Spang A."/>
            <person name="Saw J.H."/>
            <person name="Jorgensen S.L."/>
            <person name="Zaremba-Niedzwiedzka K."/>
            <person name="Martijn J."/>
            <person name="Lind A.E."/>
            <person name="van Eijk R."/>
            <person name="Schleper C."/>
            <person name="Guy L."/>
            <person name="Ettema T.J."/>
        </authorList>
    </citation>
    <scope>NUCLEOTIDE SEQUENCE</scope>
</reference>
<organism evidence="1">
    <name type="scientific">marine sediment metagenome</name>
    <dbReference type="NCBI Taxonomy" id="412755"/>
    <lineage>
        <taxon>unclassified sequences</taxon>
        <taxon>metagenomes</taxon>
        <taxon>ecological metagenomes</taxon>
    </lineage>
</organism>
<sequence length="206" mass="23649">VEDLPNFVRADFWGPENFQRNCISRGLTSITPQDKLMVSDIDEIPDPIAIVQNLNSNIHLAMVQKLFYYHVNCLQNQLWRGSILTNYNPSVTPQQLRHSGRGMPNAAPGVTEVVQDGGWHYSFMGGPEKVRCKIENIAESHLIIDKIGDIESIKNKINTQQDLWDRTNDYAKKKIIDIKSKGMAPECIGDFIKKYPHFYFGEYEYE</sequence>